<dbReference type="EMBL" id="CP022163">
    <property type="protein sequence ID" value="ATB26717.1"/>
    <property type="molecule type" value="Genomic_DNA"/>
</dbReference>
<dbReference type="Proteomes" id="UP000217289">
    <property type="component" value="Chromosome"/>
</dbReference>
<evidence type="ECO:0000313" key="2">
    <source>
        <dbReference type="EMBL" id="ATB26717.1"/>
    </source>
</evidence>
<evidence type="ECO:0000256" key="1">
    <source>
        <dbReference type="SAM" id="SignalP"/>
    </source>
</evidence>
<evidence type="ECO:0008006" key="4">
    <source>
        <dbReference type="Google" id="ProtNLM"/>
    </source>
</evidence>
<sequence>MKMRWMWVWALSLAALGHADASPSGEPDAQRVVLAYAEPECSPEKNWKCLCVGTPGTATSQLEEIGVDLNVLKTSGWPCVKGDFDQDGQPDYAFPGKDYSCNQSVPVRVIFTRGGRVREVGALPREVSCLQLYGPRSKPGRYGVPKTARQGLVDWGEGNATWVYLFNGKKWRATSHLSESR</sequence>
<keyword evidence="1" id="KW-0732">Signal</keyword>
<keyword evidence="3" id="KW-1185">Reference proteome</keyword>
<name>A0A286NUR0_9BACT</name>
<accession>A0A286NUR0</accession>
<organism evidence="2 3">
    <name type="scientific">Melittangium boletus DSM 14713</name>
    <dbReference type="NCBI Taxonomy" id="1294270"/>
    <lineage>
        <taxon>Bacteria</taxon>
        <taxon>Pseudomonadati</taxon>
        <taxon>Myxococcota</taxon>
        <taxon>Myxococcia</taxon>
        <taxon>Myxococcales</taxon>
        <taxon>Cystobacterineae</taxon>
        <taxon>Archangiaceae</taxon>
        <taxon>Melittangium</taxon>
    </lineage>
</organism>
<evidence type="ECO:0000313" key="3">
    <source>
        <dbReference type="Proteomes" id="UP000217289"/>
    </source>
</evidence>
<feature type="signal peptide" evidence="1">
    <location>
        <begin position="1"/>
        <end position="21"/>
    </location>
</feature>
<dbReference type="KEGG" id="mbd:MEBOL_000151"/>
<gene>
    <name evidence="2" type="ORF">MEBOL_000151</name>
</gene>
<feature type="chain" id="PRO_5013194062" description="Lipoprotein" evidence="1">
    <location>
        <begin position="22"/>
        <end position="181"/>
    </location>
</feature>
<protein>
    <recommendedName>
        <fullName evidence="4">Lipoprotein</fullName>
    </recommendedName>
</protein>
<dbReference type="AlphaFoldDB" id="A0A286NUR0"/>
<proteinExistence type="predicted"/>
<reference evidence="2 3" key="1">
    <citation type="submission" date="2017-06" db="EMBL/GenBank/DDBJ databases">
        <authorList>
            <person name="Kim H.J."/>
            <person name="Triplett B.A."/>
        </authorList>
    </citation>
    <scope>NUCLEOTIDE SEQUENCE [LARGE SCALE GENOMIC DNA]</scope>
    <source>
        <strain evidence="2 3">DSM 14713</strain>
    </source>
</reference>